<dbReference type="InterPro" id="IPR035681">
    <property type="entry name" value="ComA-like_MBL"/>
</dbReference>
<dbReference type="RefSeq" id="WP_119365886.1">
    <property type="nucleotide sequence ID" value="NZ_QXDJ01000001.1"/>
</dbReference>
<feature type="repeat" description="Cell wall-binding" evidence="2">
    <location>
        <begin position="153"/>
        <end position="172"/>
    </location>
</feature>
<dbReference type="PANTHER" id="PTHR30619:SF7">
    <property type="entry name" value="BETA-LACTAMASE DOMAIN PROTEIN"/>
    <property type="match status" value="1"/>
</dbReference>
<dbReference type="EMBL" id="QXDJ01000001">
    <property type="protein sequence ID" value="RII36675.1"/>
    <property type="molecule type" value="Genomic_DNA"/>
</dbReference>
<dbReference type="InterPro" id="IPR052159">
    <property type="entry name" value="Competence_DNA_uptake"/>
</dbReference>
<feature type="region of interest" description="Disordered" evidence="3">
    <location>
        <begin position="38"/>
        <end position="98"/>
    </location>
</feature>
<dbReference type="PANTHER" id="PTHR30619">
    <property type="entry name" value="DNA INTERNALIZATION/COMPETENCE PROTEIN COMEC/REC2"/>
    <property type="match status" value="1"/>
</dbReference>
<reference evidence="5 6" key="1">
    <citation type="submission" date="2018-08" db="EMBL/GenBank/DDBJ databases">
        <title>Genome of Clostridium chromiireducens C1, DSM12136.</title>
        <authorList>
            <person name="Xing M."/>
            <person name="Wei Y."/>
            <person name="Ang E.L."/>
            <person name="Zhao H."/>
            <person name="Zhang Y."/>
        </authorList>
    </citation>
    <scope>NUCLEOTIDE SEQUENCE [LARGE SCALE GENOMIC DNA]</scope>
    <source>
        <strain evidence="5 6">C1</strain>
    </source>
</reference>
<feature type="repeat" description="Cell wall-binding" evidence="2">
    <location>
        <begin position="193"/>
        <end position="212"/>
    </location>
</feature>
<dbReference type="SUPFAM" id="SSF56281">
    <property type="entry name" value="Metallo-hydrolase/oxidoreductase"/>
    <property type="match status" value="1"/>
</dbReference>
<dbReference type="GO" id="GO:0016787">
    <property type="term" value="F:hydrolase activity"/>
    <property type="evidence" value="ECO:0007669"/>
    <property type="project" value="UniProtKB-KW"/>
</dbReference>
<keyword evidence="5" id="KW-0378">Hydrolase</keyword>
<dbReference type="SUPFAM" id="SSF69360">
    <property type="entry name" value="Cell wall binding repeat"/>
    <property type="match status" value="1"/>
</dbReference>
<dbReference type="InterPro" id="IPR036866">
    <property type="entry name" value="RibonucZ/Hydroxyglut_hydro"/>
</dbReference>
<comment type="caution">
    <text evidence="5">The sequence shown here is derived from an EMBL/GenBank/DDBJ whole genome shotgun (WGS) entry which is preliminary data.</text>
</comment>
<dbReference type="PROSITE" id="PS51170">
    <property type="entry name" value="CW"/>
    <property type="match status" value="3"/>
</dbReference>
<dbReference type="Pfam" id="PF00753">
    <property type="entry name" value="Lactamase_B"/>
    <property type="match status" value="1"/>
</dbReference>
<name>A0A399IU83_9CLOT</name>
<sequence>MRNNFKKILIVVPIILFLCMSYMGTIVRAEDKVNQTSTDISNNENQTNTNIANTQNDNKTNTTNNKSANSTSNNSEQSQSSGNVSKTENSSAVKKEENPLTENISGWKNINGKLYYVTKDGIVKEKGWFKEKDENPNEKNDNEYYLDEDHSAVTGWKEIHKSWYYFDEAGVKQTGWKYIKYSWYYFDKDGIMQTGWIKGDGNRYYFNDEGVMSIGKKYIDDKWYFFGATGILQTGFYINQGKLYYSENDGTMSVNEWVKTRSSKYYIKADSSATTGNAIIDNVAERFDDNGKYIGPGDVKEHLFIKYLSVGNADCAFIKLPSGETALIDTGTPESSQDVINFLKEQNLKKDDGKGVVDYIIITHAHSDHIGGLASILENFNVKKVYMPEIAKMKDWYSNIEVTEENRANVEMMKIDYNVYNDAVKAMKDKNLEFTNTKKGEFIDKDNVLQFVESDKNFGPIGTPQIVADYWGVNENSAIVFLNYGDLKALFAADMEWNSEKDFWKSDLLQGKQIDVLKVSHHGYDTSSTPDFVRYLKPIMGVISRDKDGSTKGIAYKNLVSNGVTIYETSAKDGVSIYATPENWTVGK</sequence>
<dbReference type="Pfam" id="PF01473">
    <property type="entry name" value="Choline_bind_1"/>
    <property type="match status" value="3"/>
</dbReference>
<dbReference type="AlphaFoldDB" id="A0A399IU83"/>
<evidence type="ECO:0000313" key="5">
    <source>
        <dbReference type="EMBL" id="RII36675.1"/>
    </source>
</evidence>
<evidence type="ECO:0000256" key="3">
    <source>
        <dbReference type="SAM" id="MobiDB-lite"/>
    </source>
</evidence>
<feature type="repeat" description="Cell wall-binding" evidence="2">
    <location>
        <begin position="173"/>
        <end position="192"/>
    </location>
</feature>
<proteinExistence type="predicted"/>
<dbReference type="InterPro" id="IPR018337">
    <property type="entry name" value="Cell_wall/Cho-bd_repeat"/>
</dbReference>
<accession>A0A399IU83</accession>
<keyword evidence="1" id="KW-0677">Repeat</keyword>
<dbReference type="Pfam" id="PF19127">
    <property type="entry name" value="Choline_bind_3"/>
    <property type="match status" value="1"/>
</dbReference>
<evidence type="ECO:0000256" key="2">
    <source>
        <dbReference type="PROSITE-ProRule" id="PRU00591"/>
    </source>
</evidence>
<feature type="domain" description="Metallo-beta-lactamase" evidence="4">
    <location>
        <begin position="312"/>
        <end position="522"/>
    </location>
</feature>
<organism evidence="5 6">
    <name type="scientific">Clostridium chromiireducens</name>
    <dbReference type="NCBI Taxonomy" id="225345"/>
    <lineage>
        <taxon>Bacteria</taxon>
        <taxon>Bacillati</taxon>
        <taxon>Bacillota</taxon>
        <taxon>Clostridia</taxon>
        <taxon>Eubacteriales</taxon>
        <taxon>Clostridiaceae</taxon>
        <taxon>Clostridium</taxon>
    </lineage>
</organism>
<protein>
    <submittedName>
        <fullName evidence="5">MBL fold metallo-hydrolase</fullName>
    </submittedName>
</protein>
<dbReference type="Gene3D" id="3.60.15.10">
    <property type="entry name" value="Ribonuclease Z/Hydroxyacylglutathione hydrolase-like"/>
    <property type="match status" value="1"/>
</dbReference>
<evidence type="ECO:0000259" key="4">
    <source>
        <dbReference type="SMART" id="SM00849"/>
    </source>
</evidence>
<gene>
    <name evidence="5" type="ORF">D2A34_04625</name>
</gene>
<evidence type="ECO:0000313" key="6">
    <source>
        <dbReference type="Proteomes" id="UP000265930"/>
    </source>
</evidence>
<dbReference type="InterPro" id="IPR001279">
    <property type="entry name" value="Metallo-B-lactamas"/>
</dbReference>
<dbReference type="Proteomes" id="UP000265930">
    <property type="component" value="Unassembled WGS sequence"/>
</dbReference>
<dbReference type="Gene3D" id="2.10.270.10">
    <property type="entry name" value="Cholin Binding"/>
    <property type="match status" value="2"/>
</dbReference>
<dbReference type="CDD" id="cd07731">
    <property type="entry name" value="ComA-like_MBL-fold"/>
    <property type="match status" value="1"/>
</dbReference>
<dbReference type="SMART" id="SM00849">
    <property type="entry name" value="Lactamase_B"/>
    <property type="match status" value="1"/>
</dbReference>
<evidence type="ECO:0000256" key="1">
    <source>
        <dbReference type="ARBA" id="ARBA00022737"/>
    </source>
</evidence>
<feature type="compositionally biased region" description="Low complexity" evidence="3">
    <location>
        <begin position="42"/>
        <end position="85"/>
    </location>
</feature>